<dbReference type="CDD" id="cd00038">
    <property type="entry name" value="CAP_ED"/>
    <property type="match status" value="1"/>
</dbReference>
<dbReference type="EMBL" id="JBHPBY010000146">
    <property type="protein sequence ID" value="MFC1851036.1"/>
    <property type="molecule type" value="Genomic_DNA"/>
</dbReference>
<accession>A0ABV6YXV2</accession>
<dbReference type="Pfam" id="PF00027">
    <property type="entry name" value="cNMP_binding"/>
    <property type="match status" value="1"/>
</dbReference>
<comment type="caution">
    <text evidence="2">The sequence shown here is derived from an EMBL/GenBank/DDBJ whole genome shotgun (WGS) entry which is preliminary data.</text>
</comment>
<dbReference type="SMART" id="SM00100">
    <property type="entry name" value="cNMP"/>
    <property type="match status" value="1"/>
</dbReference>
<dbReference type="Gene3D" id="2.60.120.10">
    <property type="entry name" value="Jelly Rolls"/>
    <property type="match status" value="1"/>
</dbReference>
<evidence type="ECO:0000313" key="3">
    <source>
        <dbReference type="Proteomes" id="UP001594351"/>
    </source>
</evidence>
<dbReference type="PANTHER" id="PTHR23011">
    <property type="entry name" value="CYCLIC NUCLEOTIDE-BINDING DOMAIN CONTAINING PROTEIN"/>
    <property type="match status" value="1"/>
</dbReference>
<dbReference type="PANTHER" id="PTHR23011:SF28">
    <property type="entry name" value="CYCLIC NUCLEOTIDE-BINDING DOMAIN CONTAINING PROTEIN"/>
    <property type="match status" value="1"/>
</dbReference>
<dbReference type="InterPro" id="IPR000595">
    <property type="entry name" value="cNMP-bd_dom"/>
</dbReference>
<dbReference type="PRINTS" id="PR00103">
    <property type="entry name" value="CAMPKINASE"/>
</dbReference>
<reference evidence="2 3" key="1">
    <citation type="submission" date="2024-09" db="EMBL/GenBank/DDBJ databases">
        <title>Laminarin stimulates single cell rates of sulfate reduction while oxygen inhibits transcriptomic activity in coastal marine sediment.</title>
        <authorList>
            <person name="Lindsay M."/>
            <person name="Orcutt B."/>
            <person name="Emerson D."/>
            <person name="Stepanauskas R."/>
            <person name="D'Angelo T."/>
        </authorList>
    </citation>
    <scope>NUCLEOTIDE SEQUENCE [LARGE SCALE GENOMIC DNA]</scope>
    <source>
        <strain evidence="2">SAG AM-311-K15</strain>
    </source>
</reference>
<dbReference type="InterPro" id="IPR018490">
    <property type="entry name" value="cNMP-bd_dom_sf"/>
</dbReference>
<dbReference type="PROSITE" id="PS50042">
    <property type="entry name" value="CNMP_BINDING_3"/>
    <property type="match status" value="1"/>
</dbReference>
<dbReference type="SUPFAM" id="SSF51206">
    <property type="entry name" value="cAMP-binding domain-like"/>
    <property type="match status" value="1"/>
</dbReference>
<feature type="domain" description="Cyclic nucleotide-binding" evidence="1">
    <location>
        <begin position="20"/>
        <end position="123"/>
    </location>
</feature>
<organism evidence="2 3">
    <name type="scientific">candidate division CSSED10-310 bacterium</name>
    <dbReference type="NCBI Taxonomy" id="2855610"/>
    <lineage>
        <taxon>Bacteria</taxon>
        <taxon>Bacteria division CSSED10-310</taxon>
    </lineage>
</organism>
<dbReference type="Proteomes" id="UP001594351">
    <property type="component" value="Unassembled WGS sequence"/>
</dbReference>
<dbReference type="InterPro" id="IPR014710">
    <property type="entry name" value="RmlC-like_jellyroll"/>
</dbReference>
<proteinExistence type="predicted"/>
<evidence type="ECO:0000313" key="2">
    <source>
        <dbReference type="EMBL" id="MFC1851036.1"/>
    </source>
</evidence>
<gene>
    <name evidence="2" type="ORF">ACFL27_12655</name>
</gene>
<evidence type="ECO:0000259" key="1">
    <source>
        <dbReference type="PROSITE" id="PS50042"/>
    </source>
</evidence>
<keyword evidence="3" id="KW-1185">Reference proteome</keyword>
<name>A0ABV6YXV2_UNCC1</name>
<protein>
    <submittedName>
        <fullName evidence="2">Crp/Fnr family transcriptional regulator</fullName>
    </submittedName>
</protein>
<sequence length="167" mass="19292">MADLGQTQDQMLSMLKNTYLFNIFSSEELVDILMMCDHETRTAGYIVFEEGDIPDRFYIIITGKVTVYQSIPGKKNVILAELQGGDFFGEMSLLDSFPRSATSKVEEDSFLLSMTFDNFNELMNQEKNVGIKWLWTFCRILSSRLRDTNEKYKQLLVNVPLDDQDLK</sequence>